<keyword evidence="2" id="KW-0812">Transmembrane</keyword>
<feature type="coiled-coil region" evidence="1">
    <location>
        <begin position="609"/>
        <end position="643"/>
    </location>
</feature>
<dbReference type="RefSeq" id="WP_152890659.1">
    <property type="nucleotide sequence ID" value="NZ_WHJC01000190.1"/>
</dbReference>
<dbReference type="EMBL" id="WHJC01000190">
    <property type="protein sequence ID" value="MPQ44304.1"/>
    <property type="molecule type" value="Genomic_DNA"/>
</dbReference>
<proteinExistence type="predicted"/>
<dbReference type="Pfam" id="PF13514">
    <property type="entry name" value="AAA_27"/>
    <property type="match status" value="1"/>
</dbReference>
<dbReference type="Proteomes" id="UP000430345">
    <property type="component" value="Unassembled WGS sequence"/>
</dbReference>
<keyword evidence="1" id="KW-0175">Coiled coil</keyword>
<sequence>MIIKKISINNLGKFENKILEFKPGLNIIYGENEAGKSTIQFFVKIFLYGINNKRGKSIKNNDRLKYKSFLGGNISGEMHVLENNTDIIIKRNFGSCKKEDVSIILNSITGEEIEKIQKDEPGKTLLDLNYEGFKNTLFISQLGISLNTSNDDEIINKIINIFQSGEESISYKKIKTNLEKTKKEITTARKNGALDLLNEKYHKLIEEKHKKISLNEENMDNELKLINLKCKSDKIKNDIENLEEGKEYLKKLKLQHNYKDINLYLNKIDKFKAEKQIIDDELLLIKKELNEKFLIDIKEKAIEYFKVMDFYNEQLVDIHELDRKISTKEYELKKYEYLKELPQDIEDKALKLIIEKETLKNNYNLALSLKKDIIDLKEKYSIYKGKLNKFKIDDYFKNEIQNNLFLYENKLKELQQIIKENKIDLKVEEKEKKIKKKLFIINIAIGPFCLSPVMFAYFIFENNIPSASMGIIGSLVIIFLLKYRKKQLQLLDFYKEHITQVDNIKTLKKDIKELEIKLSNYNKSTGCKDYKELIIWLKEYDEFCKEAHSLEYKIRVKDENFKSLNGDELIIKFERDNEIIKSLINISSSDNIHEFIEKAKMYKSILNYKKNIKIHRENLFDQIKALRNEADNKELILRKMLKDINLHNIPLENIFEKIDEILKKIRIKIELENNIKSIENTCKVLLKDRNIEEFKKELKSIINNKEYYSYEKEEDIEITLKEKNKELLEVEKEIKDVEHLINTNMLTSRSLSIIEEEINNIFNKKLDYEKNLKAIDLSLKYLDESFYEIQKNYGPILNNKVSKYFKKITNNKYSEVKVSSNYDLLVRDSNKNELIYSDYLSNGTWDQVYLALRLAIIELIYNNKIVPIILDESFSQYDENRLKKVLSIIYEISKEKQIILFSSQKREYELLKNNNEINVIKL</sequence>
<dbReference type="AlphaFoldDB" id="A0A6I1MMQ8"/>
<comment type="caution">
    <text evidence="4">The sequence shown here is derived from an EMBL/GenBank/DDBJ whole genome shotgun (WGS) entry which is preliminary data.</text>
</comment>
<dbReference type="OrthoDB" id="9764467at2"/>
<keyword evidence="2" id="KW-0472">Membrane</keyword>
<organism evidence="4 5">
    <name type="scientific">Clostridium tarantellae</name>
    <dbReference type="NCBI Taxonomy" id="39493"/>
    <lineage>
        <taxon>Bacteria</taxon>
        <taxon>Bacillati</taxon>
        <taxon>Bacillota</taxon>
        <taxon>Clostridia</taxon>
        <taxon>Eubacteriales</taxon>
        <taxon>Clostridiaceae</taxon>
        <taxon>Clostridium</taxon>
    </lineage>
</organism>
<evidence type="ECO:0000259" key="3">
    <source>
        <dbReference type="Pfam" id="PF13514"/>
    </source>
</evidence>
<dbReference type="InterPro" id="IPR038734">
    <property type="entry name" value="YhaN_AAA"/>
</dbReference>
<evidence type="ECO:0000313" key="4">
    <source>
        <dbReference type="EMBL" id="MPQ44304.1"/>
    </source>
</evidence>
<dbReference type="Gene3D" id="3.40.50.300">
    <property type="entry name" value="P-loop containing nucleotide triphosphate hydrolases"/>
    <property type="match status" value="2"/>
</dbReference>
<name>A0A6I1MMQ8_9CLOT</name>
<feature type="transmembrane region" description="Helical" evidence="2">
    <location>
        <begin position="438"/>
        <end position="460"/>
    </location>
</feature>
<keyword evidence="2" id="KW-1133">Transmembrane helix</keyword>
<feature type="coiled-coil region" evidence="1">
    <location>
        <begin position="397"/>
        <end position="431"/>
    </location>
</feature>
<reference evidence="4 5" key="1">
    <citation type="submission" date="2019-10" db="EMBL/GenBank/DDBJ databases">
        <title>The Genome Sequence of Clostridium tarantellae Isolated from Fish Brain.</title>
        <authorList>
            <person name="Bano L."/>
            <person name="Kiel M."/>
            <person name="Sales G."/>
            <person name="Doxey A.C."/>
            <person name="Mansfield M.J."/>
            <person name="Schiavone M."/>
            <person name="Rossetto O."/>
            <person name="Pirazzini M."/>
            <person name="Dobrindt U."/>
            <person name="Montecucco C."/>
        </authorList>
    </citation>
    <scope>NUCLEOTIDE SEQUENCE [LARGE SCALE GENOMIC DNA]</scope>
    <source>
        <strain evidence="4 5">DSM 3997</strain>
    </source>
</reference>
<evidence type="ECO:0000313" key="5">
    <source>
        <dbReference type="Proteomes" id="UP000430345"/>
    </source>
</evidence>
<evidence type="ECO:0000256" key="1">
    <source>
        <dbReference type="SAM" id="Coils"/>
    </source>
</evidence>
<keyword evidence="5" id="KW-1185">Reference proteome</keyword>
<dbReference type="PANTHER" id="PTHR41259">
    <property type="entry name" value="DOUBLE-STRAND BREAK REPAIR RAD50 ATPASE, PUTATIVE-RELATED"/>
    <property type="match status" value="1"/>
</dbReference>
<gene>
    <name evidence="4" type="ORF">GBZ86_11090</name>
</gene>
<accession>A0A6I1MMQ8</accession>
<dbReference type="InterPro" id="IPR027417">
    <property type="entry name" value="P-loop_NTPase"/>
</dbReference>
<feature type="transmembrane region" description="Helical" evidence="2">
    <location>
        <begin position="466"/>
        <end position="483"/>
    </location>
</feature>
<feature type="domain" description="YhaN AAA" evidence="3">
    <location>
        <begin position="1"/>
        <end position="56"/>
    </location>
</feature>
<feature type="coiled-coil region" evidence="1">
    <location>
        <begin position="713"/>
        <end position="740"/>
    </location>
</feature>
<evidence type="ECO:0000256" key="2">
    <source>
        <dbReference type="SAM" id="Phobius"/>
    </source>
</evidence>
<dbReference type="PANTHER" id="PTHR41259:SF1">
    <property type="entry name" value="DOUBLE-STRAND BREAK REPAIR RAD50 ATPASE, PUTATIVE-RELATED"/>
    <property type="match status" value="1"/>
</dbReference>
<protein>
    <submittedName>
        <fullName evidence="4">AAA family ATPase</fullName>
    </submittedName>
</protein>
<dbReference type="SUPFAM" id="SSF52540">
    <property type="entry name" value="P-loop containing nucleoside triphosphate hydrolases"/>
    <property type="match status" value="1"/>
</dbReference>